<evidence type="ECO:0000256" key="1">
    <source>
        <dbReference type="ARBA" id="ARBA00004651"/>
    </source>
</evidence>
<dbReference type="PANTHER" id="PTHR30151:SF0">
    <property type="entry name" value="ABC TRANSPORTER PERMEASE PROTEIN MJ0413-RELATED"/>
    <property type="match status" value="1"/>
</dbReference>
<evidence type="ECO:0000256" key="7">
    <source>
        <dbReference type="RuleBase" id="RU363032"/>
    </source>
</evidence>
<keyword evidence="6 7" id="KW-0472">Membrane</keyword>
<dbReference type="EMBL" id="DXBF01000003">
    <property type="protein sequence ID" value="HIZ61175.1"/>
    <property type="molecule type" value="Genomic_DNA"/>
</dbReference>
<evidence type="ECO:0000313" key="10">
    <source>
        <dbReference type="Proteomes" id="UP000824105"/>
    </source>
</evidence>
<protein>
    <submittedName>
        <fullName evidence="9">ABC transporter permease</fullName>
    </submittedName>
</protein>
<evidence type="ECO:0000256" key="5">
    <source>
        <dbReference type="ARBA" id="ARBA00022989"/>
    </source>
</evidence>
<reference evidence="9" key="2">
    <citation type="submission" date="2021-04" db="EMBL/GenBank/DDBJ databases">
        <authorList>
            <person name="Gilroy R."/>
        </authorList>
    </citation>
    <scope>NUCLEOTIDE SEQUENCE</scope>
    <source>
        <strain evidence="9">CHK188-11489</strain>
    </source>
</reference>
<dbReference type="GO" id="GO:0005886">
    <property type="term" value="C:plasma membrane"/>
    <property type="evidence" value="ECO:0007669"/>
    <property type="project" value="UniProtKB-SubCell"/>
</dbReference>
<sequence>MKRKFDLEKTVYAVAAIAFFFLLWGFLTTFTPVKETTPGPIEVLQLLISSFYTPIGNKVIIGHLLVSLRRVLVGFSVATIIGIVLGIAMGTSRWAEAIFKPIFELLRPIPPIAWISLVILFFGIGETSKYILCGIGAFTNVTLNAYTGAQNVDPELIGCARMLGTSERDIFFRVILPSCTPQIFAGMQVALSTSWMAVLAAEMVGAQEGCGWMIQRGSDTLNITLVMVGMIVIGLVGMFLAALMRTIERRLCSWNIMEE</sequence>
<comment type="similarity">
    <text evidence="7">Belongs to the binding-protein-dependent transport system permease family.</text>
</comment>
<dbReference type="SUPFAM" id="SSF161098">
    <property type="entry name" value="MetI-like"/>
    <property type="match status" value="1"/>
</dbReference>
<dbReference type="CDD" id="cd06261">
    <property type="entry name" value="TM_PBP2"/>
    <property type="match status" value="1"/>
</dbReference>
<comment type="caution">
    <text evidence="9">The sequence shown here is derived from an EMBL/GenBank/DDBJ whole genome shotgun (WGS) entry which is preliminary data.</text>
</comment>
<proteinExistence type="inferred from homology"/>
<evidence type="ECO:0000256" key="2">
    <source>
        <dbReference type="ARBA" id="ARBA00022448"/>
    </source>
</evidence>
<feature type="transmembrane region" description="Helical" evidence="7">
    <location>
        <begin position="43"/>
        <end position="65"/>
    </location>
</feature>
<evidence type="ECO:0000256" key="6">
    <source>
        <dbReference type="ARBA" id="ARBA00023136"/>
    </source>
</evidence>
<keyword evidence="4 7" id="KW-0812">Transmembrane</keyword>
<comment type="subcellular location">
    <subcellularLocation>
        <location evidence="1 7">Cell membrane</location>
        <topology evidence="1 7">Multi-pass membrane protein</topology>
    </subcellularLocation>
</comment>
<accession>A0A9D2JMQ5</accession>
<dbReference type="Gene3D" id="1.10.3720.10">
    <property type="entry name" value="MetI-like"/>
    <property type="match status" value="1"/>
</dbReference>
<evidence type="ECO:0000256" key="4">
    <source>
        <dbReference type="ARBA" id="ARBA00022692"/>
    </source>
</evidence>
<keyword evidence="5 7" id="KW-1133">Transmembrane helix</keyword>
<dbReference type="InterPro" id="IPR035906">
    <property type="entry name" value="MetI-like_sf"/>
</dbReference>
<dbReference type="Pfam" id="PF00528">
    <property type="entry name" value="BPD_transp_1"/>
    <property type="match status" value="1"/>
</dbReference>
<gene>
    <name evidence="9" type="ORF">H9724_00165</name>
</gene>
<dbReference type="GO" id="GO:0042918">
    <property type="term" value="P:alkanesulfonate transmembrane transport"/>
    <property type="evidence" value="ECO:0007669"/>
    <property type="project" value="UniProtKB-ARBA"/>
</dbReference>
<dbReference type="InterPro" id="IPR000515">
    <property type="entry name" value="MetI-like"/>
</dbReference>
<dbReference type="FunFam" id="1.10.3720.10:FF:000003">
    <property type="entry name" value="Aliphatic sulfonate ABC transporter permease"/>
    <property type="match status" value="1"/>
</dbReference>
<feature type="transmembrane region" description="Helical" evidence="7">
    <location>
        <begin position="112"/>
        <end position="132"/>
    </location>
</feature>
<dbReference type="PANTHER" id="PTHR30151">
    <property type="entry name" value="ALKANE SULFONATE ABC TRANSPORTER-RELATED, MEMBRANE SUBUNIT"/>
    <property type="match status" value="1"/>
</dbReference>
<evidence type="ECO:0000259" key="8">
    <source>
        <dbReference type="PROSITE" id="PS50928"/>
    </source>
</evidence>
<reference evidence="9" key="1">
    <citation type="journal article" date="2021" name="PeerJ">
        <title>Extensive microbial diversity within the chicken gut microbiome revealed by metagenomics and culture.</title>
        <authorList>
            <person name="Gilroy R."/>
            <person name="Ravi A."/>
            <person name="Getino M."/>
            <person name="Pursley I."/>
            <person name="Horton D.L."/>
            <person name="Alikhan N.F."/>
            <person name="Baker D."/>
            <person name="Gharbi K."/>
            <person name="Hall N."/>
            <person name="Watson M."/>
            <person name="Adriaenssens E.M."/>
            <person name="Foster-Nyarko E."/>
            <person name="Jarju S."/>
            <person name="Secka A."/>
            <person name="Antonio M."/>
            <person name="Oren A."/>
            <person name="Chaudhuri R.R."/>
            <person name="La Ragione R."/>
            <person name="Hildebrand F."/>
            <person name="Pallen M.J."/>
        </authorList>
    </citation>
    <scope>NUCLEOTIDE SEQUENCE</scope>
    <source>
        <strain evidence="9">CHK188-11489</strain>
    </source>
</reference>
<evidence type="ECO:0000313" key="9">
    <source>
        <dbReference type="EMBL" id="HIZ61175.1"/>
    </source>
</evidence>
<feature type="transmembrane region" description="Helical" evidence="7">
    <location>
        <begin position="72"/>
        <end position="92"/>
    </location>
</feature>
<evidence type="ECO:0000256" key="3">
    <source>
        <dbReference type="ARBA" id="ARBA00022475"/>
    </source>
</evidence>
<dbReference type="PROSITE" id="PS50928">
    <property type="entry name" value="ABC_TM1"/>
    <property type="match status" value="1"/>
</dbReference>
<organism evidence="9 10">
    <name type="scientific">Candidatus Gemmiger avistercoris</name>
    <dbReference type="NCBI Taxonomy" id="2838606"/>
    <lineage>
        <taxon>Bacteria</taxon>
        <taxon>Bacillati</taxon>
        <taxon>Bacillota</taxon>
        <taxon>Clostridia</taxon>
        <taxon>Eubacteriales</taxon>
        <taxon>Gemmiger</taxon>
    </lineage>
</organism>
<keyword evidence="3" id="KW-1003">Cell membrane</keyword>
<keyword evidence="2 7" id="KW-0813">Transport</keyword>
<feature type="transmembrane region" description="Helical" evidence="7">
    <location>
        <begin position="221"/>
        <end position="243"/>
    </location>
</feature>
<dbReference type="AlphaFoldDB" id="A0A9D2JMQ5"/>
<dbReference type="Proteomes" id="UP000824105">
    <property type="component" value="Unassembled WGS sequence"/>
</dbReference>
<feature type="domain" description="ABC transmembrane type-1" evidence="8">
    <location>
        <begin position="64"/>
        <end position="244"/>
    </location>
</feature>
<feature type="transmembrane region" description="Helical" evidence="7">
    <location>
        <begin position="12"/>
        <end position="31"/>
    </location>
</feature>
<name>A0A9D2JMQ5_9FIRM</name>